<evidence type="ECO:0008006" key="3">
    <source>
        <dbReference type="Google" id="ProtNLM"/>
    </source>
</evidence>
<proteinExistence type="predicted"/>
<dbReference type="SUPFAM" id="SSF52047">
    <property type="entry name" value="RNI-like"/>
    <property type="match status" value="1"/>
</dbReference>
<accession>A0ABR3J5L5</accession>
<dbReference type="EMBL" id="JASNQZ010000011">
    <property type="protein sequence ID" value="KAL0950928.1"/>
    <property type="molecule type" value="Genomic_DNA"/>
</dbReference>
<evidence type="ECO:0000313" key="1">
    <source>
        <dbReference type="EMBL" id="KAL0950928.1"/>
    </source>
</evidence>
<organism evidence="1 2">
    <name type="scientific">Hohenbuehelia grisea</name>
    <dbReference type="NCBI Taxonomy" id="104357"/>
    <lineage>
        <taxon>Eukaryota</taxon>
        <taxon>Fungi</taxon>
        <taxon>Dikarya</taxon>
        <taxon>Basidiomycota</taxon>
        <taxon>Agaricomycotina</taxon>
        <taxon>Agaricomycetes</taxon>
        <taxon>Agaricomycetidae</taxon>
        <taxon>Agaricales</taxon>
        <taxon>Pleurotineae</taxon>
        <taxon>Pleurotaceae</taxon>
        <taxon>Hohenbuehelia</taxon>
    </lineage>
</organism>
<sequence length="375" mass="41996">MKPPCPSYRFVDDLIPLILESHDHWWPRDLLALATVSLGWLPHVRRRLYFCPAVHSFKGCFILARTLQENPHILPYIQGLDLKPTSISASPLGAQEMAGLRLVLGLEGLRSVTLGGELAVRSERFLLQIGFPESITNLSIDGTLSMHKAHPSASLEWDDGLTFRFRSLKSLRLSHLYLDLSYTSTPLALADISLENVEIDGFLTSLSDPSTPLRLAVTLSDTTAWDAEQTRAVMEECCLESFQYEVRGNGHHHRQLFDVDDILCPSLQHLSLSEIDIDYSSLIAIAQAFPNLRSVDFEGRAVRITPDEWESFITSGALHFLQNLRLPWSTNYPPFSPWSAAKCAPILMAASSRQLNLSPRDKSNATACTPHLYNF</sequence>
<protein>
    <recommendedName>
        <fullName evidence="3">F-box domain-containing protein</fullName>
    </recommendedName>
</protein>
<gene>
    <name evidence="1" type="ORF">HGRIS_007684</name>
</gene>
<dbReference type="InterPro" id="IPR032675">
    <property type="entry name" value="LRR_dom_sf"/>
</dbReference>
<comment type="caution">
    <text evidence="1">The sequence shown here is derived from an EMBL/GenBank/DDBJ whole genome shotgun (WGS) entry which is preliminary data.</text>
</comment>
<dbReference type="Proteomes" id="UP001556367">
    <property type="component" value="Unassembled WGS sequence"/>
</dbReference>
<reference evidence="2" key="1">
    <citation type="submission" date="2024-06" db="EMBL/GenBank/DDBJ databases">
        <title>Multi-omics analyses provide insights into the biosynthesis of the anticancer antibiotic pleurotin in Hohenbuehelia grisea.</title>
        <authorList>
            <person name="Weaver J.A."/>
            <person name="Alberti F."/>
        </authorList>
    </citation>
    <scope>NUCLEOTIDE SEQUENCE [LARGE SCALE GENOMIC DNA]</scope>
    <source>
        <strain evidence="2">T-177</strain>
    </source>
</reference>
<evidence type="ECO:0000313" key="2">
    <source>
        <dbReference type="Proteomes" id="UP001556367"/>
    </source>
</evidence>
<name>A0ABR3J5L5_9AGAR</name>
<dbReference type="Gene3D" id="3.80.10.10">
    <property type="entry name" value="Ribonuclease Inhibitor"/>
    <property type="match status" value="1"/>
</dbReference>
<keyword evidence="2" id="KW-1185">Reference proteome</keyword>